<feature type="region of interest" description="Disordered" evidence="1">
    <location>
        <begin position="74"/>
        <end position="101"/>
    </location>
</feature>
<reference evidence="3" key="1">
    <citation type="journal article" date="2013" name="Nature">
        <title>Draft genome of the wheat A-genome progenitor Triticum urartu.</title>
        <authorList>
            <person name="Ling H.Q."/>
            <person name="Zhao S."/>
            <person name="Liu D."/>
            <person name="Wang J."/>
            <person name="Sun H."/>
            <person name="Zhang C."/>
            <person name="Fan H."/>
            <person name="Li D."/>
            <person name="Dong L."/>
            <person name="Tao Y."/>
            <person name="Gao C."/>
            <person name="Wu H."/>
            <person name="Li Y."/>
            <person name="Cui Y."/>
            <person name="Guo X."/>
            <person name="Zheng S."/>
            <person name="Wang B."/>
            <person name="Yu K."/>
            <person name="Liang Q."/>
            <person name="Yang W."/>
            <person name="Lou X."/>
            <person name="Chen J."/>
            <person name="Feng M."/>
            <person name="Jian J."/>
            <person name="Zhang X."/>
            <person name="Luo G."/>
            <person name="Jiang Y."/>
            <person name="Liu J."/>
            <person name="Wang Z."/>
            <person name="Sha Y."/>
            <person name="Zhang B."/>
            <person name="Wu H."/>
            <person name="Tang D."/>
            <person name="Shen Q."/>
            <person name="Xue P."/>
            <person name="Zou S."/>
            <person name="Wang X."/>
            <person name="Liu X."/>
            <person name="Wang F."/>
            <person name="Yang Y."/>
            <person name="An X."/>
            <person name="Dong Z."/>
            <person name="Zhang K."/>
            <person name="Zhang X."/>
            <person name="Luo M.C."/>
            <person name="Dvorak J."/>
            <person name="Tong Y."/>
            <person name="Wang J."/>
            <person name="Yang H."/>
            <person name="Li Z."/>
            <person name="Wang D."/>
            <person name="Zhang A."/>
            <person name="Wang J."/>
        </authorList>
    </citation>
    <scope>NUCLEOTIDE SEQUENCE</scope>
    <source>
        <strain evidence="3">cv. G1812</strain>
    </source>
</reference>
<dbReference type="AlphaFoldDB" id="A0A8R7Q0A3"/>
<keyword evidence="3" id="KW-1185">Reference proteome</keyword>
<proteinExistence type="predicted"/>
<name>A0A8R7Q0A3_TRIUA</name>
<reference evidence="2" key="2">
    <citation type="submission" date="2018-03" db="EMBL/GenBank/DDBJ databases">
        <title>The Triticum urartu genome reveals the dynamic nature of wheat genome evolution.</title>
        <authorList>
            <person name="Ling H."/>
            <person name="Ma B."/>
            <person name="Shi X."/>
            <person name="Liu H."/>
            <person name="Dong L."/>
            <person name="Sun H."/>
            <person name="Cao Y."/>
            <person name="Gao Q."/>
            <person name="Zheng S."/>
            <person name="Li Y."/>
            <person name="Yu Y."/>
            <person name="Du H."/>
            <person name="Qi M."/>
            <person name="Li Y."/>
            <person name="Yu H."/>
            <person name="Cui Y."/>
            <person name="Wang N."/>
            <person name="Chen C."/>
            <person name="Wu H."/>
            <person name="Zhao Y."/>
            <person name="Zhang J."/>
            <person name="Li Y."/>
            <person name="Zhou W."/>
            <person name="Zhang B."/>
            <person name="Hu W."/>
            <person name="Eijk M."/>
            <person name="Tang J."/>
            <person name="Witsenboer H."/>
            <person name="Zhao S."/>
            <person name="Li Z."/>
            <person name="Zhang A."/>
            <person name="Wang D."/>
            <person name="Liang C."/>
        </authorList>
    </citation>
    <scope>NUCLEOTIDE SEQUENCE [LARGE SCALE GENOMIC DNA]</scope>
    <source>
        <strain evidence="2">cv. G1812</strain>
    </source>
</reference>
<evidence type="ECO:0000256" key="1">
    <source>
        <dbReference type="SAM" id="MobiDB-lite"/>
    </source>
</evidence>
<dbReference type="Proteomes" id="UP000015106">
    <property type="component" value="Chromosome 4"/>
</dbReference>
<feature type="compositionally biased region" description="Basic and acidic residues" evidence="1">
    <location>
        <begin position="91"/>
        <end position="101"/>
    </location>
</feature>
<dbReference type="EnsemblPlants" id="TuG1812G0400000786.01.T01">
    <property type="protein sequence ID" value="TuG1812G0400000786.01.T01.cds279849"/>
    <property type="gene ID" value="TuG1812G0400000786.01"/>
</dbReference>
<reference evidence="2" key="3">
    <citation type="submission" date="2022-06" db="UniProtKB">
        <authorList>
            <consortium name="EnsemblPlants"/>
        </authorList>
    </citation>
    <scope>IDENTIFICATION</scope>
</reference>
<evidence type="ECO:0000313" key="3">
    <source>
        <dbReference type="Proteomes" id="UP000015106"/>
    </source>
</evidence>
<sequence>MKHAIAADLCYRRRGRELRRPHGSRPAAGHLPRVHIAVVQERCRPEHRRRRPCMAAPEPEGVQAELPGATAEPHLAQPGQAEAEVEPDAALEQRRRAEREQRAEKAALRSLLGVRLRRHRRRRRRAEVDGRAAHRLLRRRAQALAGGAPDGDVAEGAPERPVAAAGAAEVARLRRVVVVVVAELGVVRRAPRALLPRRARGRVRVRRRRLQLHQLLLLLEARHVRRGHGRRGVVLAVLRTGEQCLLHGGQLVQRGFHGVRGWPGPGGAMWVCRCSYCDNGARANLARYR</sequence>
<accession>A0A8R7Q0A3</accession>
<organism evidence="2 3">
    <name type="scientific">Triticum urartu</name>
    <name type="common">Red wild einkorn</name>
    <name type="synonym">Crithodium urartu</name>
    <dbReference type="NCBI Taxonomy" id="4572"/>
    <lineage>
        <taxon>Eukaryota</taxon>
        <taxon>Viridiplantae</taxon>
        <taxon>Streptophyta</taxon>
        <taxon>Embryophyta</taxon>
        <taxon>Tracheophyta</taxon>
        <taxon>Spermatophyta</taxon>
        <taxon>Magnoliopsida</taxon>
        <taxon>Liliopsida</taxon>
        <taxon>Poales</taxon>
        <taxon>Poaceae</taxon>
        <taxon>BOP clade</taxon>
        <taxon>Pooideae</taxon>
        <taxon>Triticodae</taxon>
        <taxon>Triticeae</taxon>
        <taxon>Triticinae</taxon>
        <taxon>Triticum</taxon>
    </lineage>
</organism>
<dbReference type="Gramene" id="TuG1812G0400000786.01.T01">
    <property type="protein sequence ID" value="TuG1812G0400000786.01.T01.cds279849"/>
    <property type="gene ID" value="TuG1812G0400000786.01"/>
</dbReference>
<evidence type="ECO:0000313" key="2">
    <source>
        <dbReference type="EnsemblPlants" id="TuG1812G0400000786.01.T01.cds279849"/>
    </source>
</evidence>
<protein>
    <submittedName>
        <fullName evidence="2">Uncharacterized protein</fullName>
    </submittedName>
</protein>